<organism evidence="3 4">
    <name type="scientific">Clytia hemisphaerica</name>
    <dbReference type="NCBI Taxonomy" id="252671"/>
    <lineage>
        <taxon>Eukaryota</taxon>
        <taxon>Metazoa</taxon>
        <taxon>Cnidaria</taxon>
        <taxon>Hydrozoa</taxon>
        <taxon>Hydroidolina</taxon>
        <taxon>Leptothecata</taxon>
        <taxon>Obeliida</taxon>
        <taxon>Clytiidae</taxon>
        <taxon>Clytia</taxon>
    </lineage>
</organism>
<protein>
    <recommendedName>
        <fullName evidence="2">ShKT domain-containing protein</fullName>
    </recommendedName>
</protein>
<sequence>QTLHQFKDTKIEDIDRLNEVKDVRWSLDDSLLLSNKDDSFKNENDAIDSGVTNRHKVLNPHEQYFPKDFDEKSAMKKAMLDSNIQAWRDVGECQHAMNVLREIIKCDMSVLSWSLTYEAEKWAVLLASRLTDKTVSDKVHLSRSYGDMGQLIYYAEGLFQGPGCNMAITAWLRHGLGIETIDSVGHLSPLEHGKVIGGHFKQLLWQGSQRFGAGISYNNVTRSGFVVMFFKDLIQEQSKVKIPTEPLQMTFWQLQLPGYRNALFQQNSIETNLGYTPCYSRMAQCDDWAKEGQCQVPALQYFMHKNCFRSCTKCILDRNELIDGGWST</sequence>
<reference evidence="3" key="1">
    <citation type="submission" date="2021-01" db="UniProtKB">
        <authorList>
            <consortium name="EnsemblMetazoa"/>
        </authorList>
    </citation>
    <scope>IDENTIFICATION</scope>
</reference>
<dbReference type="SUPFAM" id="SSF55797">
    <property type="entry name" value="PR-1-like"/>
    <property type="match status" value="1"/>
</dbReference>
<evidence type="ECO:0000313" key="4">
    <source>
        <dbReference type="Proteomes" id="UP000594262"/>
    </source>
</evidence>
<dbReference type="Gene3D" id="3.40.33.10">
    <property type="entry name" value="CAP"/>
    <property type="match status" value="1"/>
</dbReference>
<proteinExistence type="predicted"/>
<dbReference type="InterPro" id="IPR035940">
    <property type="entry name" value="CAP_sf"/>
</dbReference>
<keyword evidence="4" id="KW-1185">Reference proteome</keyword>
<evidence type="ECO:0000313" key="3">
    <source>
        <dbReference type="EnsemblMetazoa" id="CLYHEMP010997.1"/>
    </source>
</evidence>
<feature type="domain" description="ShKT" evidence="2">
    <location>
        <begin position="278"/>
        <end position="314"/>
    </location>
</feature>
<dbReference type="PROSITE" id="PS51670">
    <property type="entry name" value="SHKT"/>
    <property type="match status" value="1"/>
</dbReference>
<name>A0A7M5V463_9CNID</name>
<dbReference type="Proteomes" id="UP000594262">
    <property type="component" value="Unplaced"/>
</dbReference>
<dbReference type="InterPro" id="IPR003582">
    <property type="entry name" value="ShKT_dom"/>
</dbReference>
<evidence type="ECO:0000259" key="2">
    <source>
        <dbReference type="PROSITE" id="PS51670"/>
    </source>
</evidence>
<dbReference type="EnsemblMetazoa" id="CLYHEMT010997.1">
    <property type="protein sequence ID" value="CLYHEMP010997.1"/>
    <property type="gene ID" value="CLYHEMG010997"/>
</dbReference>
<accession>A0A7M5V463</accession>
<dbReference type="Pfam" id="PF01549">
    <property type="entry name" value="ShK"/>
    <property type="match status" value="1"/>
</dbReference>
<comment type="caution">
    <text evidence="1">Lacks conserved residue(s) required for the propagation of feature annotation.</text>
</comment>
<evidence type="ECO:0000256" key="1">
    <source>
        <dbReference type="PROSITE-ProRule" id="PRU01005"/>
    </source>
</evidence>
<dbReference type="AlphaFoldDB" id="A0A7M5V463"/>